<reference evidence="3" key="1">
    <citation type="submission" date="2020-05" db="EMBL/GenBank/DDBJ databases">
        <authorList>
            <person name="Chiriac C."/>
            <person name="Salcher M."/>
            <person name="Ghai R."/>
            <person name="Kavagutti S V."/>
        </authorList>
    </citation>
    <scope>NUCLEOTIDE SEQUENCE</scope>
</reference>
<dbReference type="Pfam" id="PF00437">
    <property type="entry name" value="T2SSE"/>
    <property type="match status" value="1"/>
</dbReference>
<dbReference type="PANTHER" id="PTHR30486:SF15">
    <property type="entry name" value="TYPE II_IV SECRETION SYSTEM ATPASE"/>
    <property type="match status" value="1"/>
</dbReference>
<evidence type="ECO:0000259" key="2">
    <source>
        <dbReference type="Pfam" id="PF00437"/>
    </source>
</evidence>
<dbReference type="CDD" id="cd01130">
    <property type="entry name" value="VirB11-like_ATPase"/>
    <property type="match status" value="1"/>
</dbReference>
<dbReference type="InterPro" id="IPR001482">
    <property type="entry name" value="T2SS/T4SS_dom"/>
</dbReference>
<dbReference type="SUPFAM" id="SSF52540">
    <property type="entry name" value="P-loop containing nucleoside triphosphate hydrolases"/>
    <property type="match status" value="1"/>
</dbReference>
<protein>
    <submittedName>
        <fullName evidence="3">Unannotated protein</fullName>
    </submittedName>
</protein>
<gene>
    <name evidence="3" type="ORF">UFOPK2810_01110</name>
    <name evidence="4" type="ORF">UFOPK4061_00603</name>
</gene>
<dbReference type="EMBL" id="CAFBPD010000089">
    <property type="protein sequence ID" value="CAB5005546.1"/>
    <property type="molecule type" value="Genomic_DNA"/>
</dbReference>
<sequence length="425" mass="46285">MGLDAERTQVRVIAEERVRELIRTRGIDPMRDHDAIRDAIEQTVADAVGEALASGEALRIDPVQLALEVQHAVAGFGPLQRFFDDPTVEEIWINEPGRVFVARAGRSELTTVVLTDREVRDLVERMLRISGRRLDTSSPFVDAMLPDGSRLHVVIPDITRRHWSVNVRRFVMRPRHIDDLVPAGTVSAQAAAFLSAAVVSGLNIVVAGGTQAGKTTLLSALLGCVPMHERIVSCEEVFELQVAHPDWVAMQTRDASLEGTGEIPLRRLVREALRMRPTRLIVGEVRQSEALDLLVAMNSGMPAMATLHANSAREAVTKLCTLPLLAGQNIPGDFVVPTVAGCVDLVVHTATGHDGCRRIREIAALPGRVESGVVEMSDVFSDHGSGLERAGGFPPHAERFAQAGFDLVELLRNDDRPGVRRGRAA</sequence>
<dbReference type="PANTHER" id="PTHR30486">
    <property type="entry name" value="TWITCHING MOTILITY PROTEIN PILT"/>
    <property type="match status" value="1"/>
</dbReference>
<dbReference type="Gene3D" id="3.40.50.300">
    <property type="entry name" value="P-loop containing nucleotide triphosphate hydrolases"/>
    <property type="match status" value="1"/>
</dbReference>
<name>A0A6J6UDG8_9ZZZZ</name>
<dbReference type="GO" id="GO:0016887">
    <property type="term" value="F:ATP hydrolysis activity"/>
    <property type="evidence" value="ECO:0007669"/>
    <property type="project" value="InterPro"/>
</dbReference>
<dbReference type="InterPro" id="IPR050921">
    <property type="entry name" value="T4SS_GSP_E_ATPase"/>
</dbReference>
<comment type="similarity">
    <text evidence="1">Belongs to the GSP E family.</text>
</comment>
<evidence type="ECO:0000256" key="1">
    <source>
        <dbReference type="ARBA" id="ARBA00006611"/>
    </source>
</evidence>
<dbReference type="EMBL" id="CAEZYZ010000188">
    <property type="protein sequence ID" value="CAB4756577.1"/>
    <property type="molecule type" value="Genomic_DNA"/>
</dbReference>
<accession>A0A6J6UDG8</accession>
<dbReference type="InterPro" id="IPR027417">
    <property type="entry name" value="P-loop_NTPase"/>
</dbReference>
<evidence type="ECO:0000313" key="4">
    <source>
        <dbReference type="EMBL" id="CAB5005546.1"/>
    </source>
</evidence>
<feature type="domain" description="Bacterial type II secretion system protein E" evidence="2">
    <location>
        <begin position="75"/>
        <end position="325"/>
    </location>
</feature>
<dbReference type="Gene3D" id="3.30.450.380">
    <property type="match status" value="1"/>
</dbReference>
<evidence type="ECO:0000313" key="3">
    <source>
        <dbReference type="EMBL" id="CAB4756577.1"/>
    </source>
</evidence>
<proteinExistence type="inferred from homology"/>
<dbReference type="AlphaFoldDB" id="A0A6J6UDG8"/>
<organism evidence="3">
    <name type="scientific">freshwater metagenome</name>
    <dbReference type="NCBI Taxonomy" id="449393"/>
    <lineage>
        <taxon>unclassified sequences</taxon>
        <taxon>metagenomes</taxon>
        <taxon>ecological metagenomes</taxon>
    </lineage>
</organism>